<dbReference type="PROSITE" id="PS51704">
    <property type="entry name" value="GP_PDE"/>
    <property type="match status" value="1"/>
</dbReference>
<protein>
    <submittedName>
        <fullName evidence="3">Glycerophosphodiester phosphodiesterase</fullName>
    </submittedName>
</protein>
<dbReference type="SUPFAM" id="SSF51695">
    <property type="entry name" value="PLC-like phosphodiesterases"/>
    <property type="match status" value="1"/>
</dbReference>
<feature type="domain" description="GP-PDE" evidence="2">
    <location>
        <begin position="39"/>
        <end position="260"/>
    </location>
</feature>
<evidence type="ECO:0000259" key="2">
    <source>
        <dbReference type="PROSITE" id="PS51704"/>
    </source>
</evidence>
<dbReference type="Gene3D" id="3.20.20.190">
    <property type="entry name" value="Phosphatidylinositol (PI) phosphodiesterase"/>
    <property type="match status" value="1"/>
</dbReference>
<keyword evidence="1" id="KW-0732">Signal</keyword>
<evidence type="ECO:0000256" key="1">
    <source>
        <dbReference type="SAM" id="SignalP"/>
    </source>
</evidence>
<proteinExistence type="predicted"/>
<dbReference type="PANTHER" id="PTHR46211:SF1">
    <property type="entry name" value="GLYCEROPHOSPHODIESTER PHOSPHODIESTERASE, CYTOPLASMIC"/>
    <property type="match status" value="1"/>
</dbReference>
<evidence type="ECO:0000313" key="3">
    <source>
        <dbReference type="EMBL" id="MBP2705537.1"/>
    </source>
</evidence>
<dbReference type="PROSITE" id="PS50007">
    <property type="entry name" value="PIPLC_X_DOMAIN"/>
    <property type="match status" value="1"/>
</dbReference>
<comment type="caution">
    <text evidence="3">The sequence shown here is derived from an EMBL/GenBank/DDBJ whole genome shotgun (WGS) entry which is preliminary data.</text>
</comment>
<dbReference type="InterPro" id="IPR017946">
    <property type="entry name" value="PLC-like_Pdiesterase_TIM-brl"/>
</dbReference>
<reference evidence="3" key="1">
    <citation type="submission" date="2021-02" db="EMBL/GenBank/DDBJ databases">
        <title>Draft genome sequence of Microbispora sp. RL4-1S isolated from rice leaves in Thailand.</title>
        <authorList>
            <person name="Muangham S."/>
            <person name="Duangmal K."/>
        </authorList>
    </citation>
    <scope>NUCLEOTIDE SEQUENCE</scope>
    <source>
        <strain evidence="3">RL4-1S</strain>
    </source>
</reference>
<dbReference type="PANTHER" id="PTHR46211">
    <property type="entry name" value="GLYCEROPHOSPHORYL DIESTER PHOSPHODIESTERASE"/>
    <property type="match status" value="1"/>
</dbReference>
<dbReference type="Pfam" id="PF03009">
    <property type="entry name" value="GDPD"/>
    <property type="match status" value="1"/>
</dbReference>
<dbReference type="GO" id="GO:0008081">
    <property type="term" value="F:phosphoric diester hydrolase activity"/>
    <property type="evidence" value="ECO:0007669"/>
    <property type="project" value="InterPro"/>
</dbReference>
<feature type="chain" id="PRO_5037900949" evidence="1">
    <location>
        <begin position="24"/>
        <end position="266"/>
    </location>
</feature>
<dbReference type="Proteomes" id="UP000674234">
    <property type="component" value="Unassembled WGS sequence"/>
</dbReference>
<dbReference type="EMBL" id="JAFCNB010000008">
    <property type="protein sequence ID" value="MBP2705537.1"/>
    <property type="molecule type" value="Genomic_DNA"/>
</dbReference>
<evidence type="ECO:0000313" key="4">
    <source>
        <dbReference type="Proteomes" id="UP000674234"/>
    </source>
</evidence>
<dbReference type="CDD" id="cd08556">
    <property type="entry name" value="GDPD"/>
    <property type="match status" value="1"/>
</dbReference>
<dbReference type="InterPro" id="IPR030395">
    <property type="entry name" value="GP_PDE_dom"/>
</dbReference>
<dbReference type="GO" id="GO:0006629">
    <property type="term" value="P:lipid metabolic process"/>
    <property type="evidence" value="ECO:0007669"/>
    <property type="project" value="InterPro"/>
</dbReference>
<sequence>MRRLTRASAVPMLALTVAVPASPAESQVVDRARGTCSAPSAVAHRGDGAGYTENTSGAFREVLAGGARQVELDVHFTKDHHPVLMHDSTVDRTTTGTGRVSAMTLGKFRDLRTPDGQRPPTLATVMRLVRDAGARMLVELKEVPDASDLRSLRADYRRLGAYRWASLMSFSPAALHAARAIPADKGLLATSPPSVRVARGYDFVGVRYDRLTAARVRAYRAAGVAVYAWTPNDRADWRRLASYGVSRVVTDRAPAYQMWARTACRP</sequence>
<dbReference type="AlphaFoldDB" id="A0A941AJZ1"/>
<accession>A0A941AJZ1</accession>
<name>A0A941AJZ1_9ACTN</name>
<dbReference type="RefSeq" id="WP_210156817.1">
    <property type="nucleotide sequence ID" value="NZ_JAFCNB010000008.1"/>
</dbReference>
<feature type="signal peptide" evidence="1">
    <location>
        <begin position="1"/>
        <end position="23"/>
    </location>
</feature>
<organism evidence="3 4">
    <name type="scientific">Microbispora oryzae</name>
    <dbReference type="NCBI Taxonomy" id="2806554"/>
    <lineage>
        <taxon>Bacteria</taxon>
        <taxon>Bacillati</taxon>
        <taxon>Actinomycetota</taxon>
        <taxon>Actinomycetes</taxon>
        <taxon>Streptosporangiales</taxon>
        <taxon>Streptosporangiaceae</taxon>
        <taxon>Microbispora</taxon>
    </lineage>
</organism>
<gene>
    <name evidence="3" type="ORF">JOL79_17130</name>
</gene>
<keyword evidence="4" id="KW-1185">Reference proteome</keyword>